<dbReference type="OrthoDB" id="9990384at2759"/>
<protein>
    <submittedName>
        <fullName evidence="2">Uncharacterized protein</fullName>
    </submittedName>
</protein>
<dbReference type="Proteomes" id="UP001152622">
    <property type="component" value="Chromosome 5"/>
</dbReference>
<name>A0A9Q1FM98_SYNKA</name>
<dbReference type="AlphaFoldDB" id="A0A9Q1FM98"/>
<keyword evidence="3" id="KW-1185">Reference proteome</keyword>
<gene>
    <name evidence="2" type="ORF">SKAU_G00180310</name>
</gene>
<evidence type="ECO:0000256" key="1">
    <source>
        <dbReference type="SAM" id="SignalP"/>
    </source>
</evidence>
<organism evidence="2 3">
    <name type="scientific">Synaphobranchus kaupii</name>
    <name type="common">Kaup's arrowtooth eel</name>
    <dbReference type="NCBI Taxonomy" id="118154"/>
    <lineage>
        <taxon>Eukaryota</taxon>
        <taxon>Metazoa</taxon>
        <taxon>Chordata</taxon>
        <taxon>Craniata</taxon>
        <taxon>Vertebrata</taxon>
        <taxon>Euteleostomi</taxon>
        <taxon>Actinopterygii</taxon>
        <taxon>Neopterygii</taxon>
        <taxon>Teleostei</taxon>
        <taxon>Anguilliformes</taxon>
        <taxon>Synaphobranchidae</taxon>
        <taxon>Synaphobranchus</taxon>
    </lineage>
</organism>
<dbReference type="EMBL" id="JAINUF010000005">
    <property type="protein sequence ID" value="KAJ8361506.1"/>
    <property type="molecule type" value="Genomic_DNA"/>
</dbReference>
<accession>A0A9Q1FM98</accession>
<feature type="signal peptide" evidence="1">
    <location>
        <begin position="1"/>
        <end position="27"/>
    </location>
</feature>
<feature type="chain" id="PRO_5040369401" evidence="1">
    <location>
        <begin position="28"/>
        <end position="176"/>
    </location>
</feature>
<proteinExistence type="predicted"/>
<evidence type="ECO:0000313" key="3">
    <source>
        <dbReference type="Proteomes" id="UP001152622"/>
    </source>
</evidence>
<comment type="caution">
    <text evidence="2">The sequence shown here is derived from an EMBL/GenBank/DDBJ whole genome shotgun (WGS) entry which is preliminary data.</text>
</comment>
<keyword evidence="1" id="KW-0732">Signal</keyword>
<sequence length="176" mass="19460">MKWTDGSGGGVAVARLFLPFLLHTVSGDVNNLPPQFKNYFFQNFLLIYEDTAIDWRRANSVVCFAHPLLLRHRRHGQPRPFMNMIGPGASDWNGVIPDGLISTARMVGAVWDVASLSRLLFIGSADVLVWERFLCSGARPSGLCKQRPTCQSELRGSGAVRFPCEAPLSRGSDRIS</sequence>
<reference evidence="2" key="1">
    <citation type="journal article" date="2023" name="Science">
        <title>Genome structures resolve the early diversification of teleost fishes.</title>
        <authorList>
            <person name="Parey E."/>
            <person name="Louis A."/>
            <person name="Montfort J."/>
            <person name="Bouchez O."/>
            <person name="Roques C."/>
            <person name="Iampietro C."/>
            <person name="Lluch J."/>
            <person name="Castinel A."/>
            <person name="Donnadieu C."/>
            <person name="Desvignes T."/>
            <person name="Floi Bucao C."/>
            <person name="Jouanno E."/>
            <person name="Wen M."/>
            <person name="Mejri S."/>
            <person name="Dirks R."/>
            <person name="Jansen H."/>
            <person name="Henkel C."/>
            <person name="Chen W.J."/>
            <person name="Zahm M."/>
            <person name="Cabau C."/>
            <person name="Klopp C."/>
            <person name="Thompson A.W."/>
            <person name="Robinson-Rechavi M."/>
            <person name="Braasch I."/>
            <person name="Lecointre G."/>
            <person name="Bobe J."/>
            <person name="Postlethwait J.H."/>
            <person name="Berthelot C."/>
            <person name="Roest Crollius H."/>
            <person name="Guiguen Y."/>
        </authorList>
    </citation>
    <scope>NUCLEOTIDE SEQUENCE</scope>
    <source>
        <strain evidence="2">WJC10195</strain>
    </source>
</reference>
<evidence type="ECO:0000313" key="2">
    <source>
        <dbReference type="EMBL" id="KAJ8361506.1"/>
    </source>
</evidence>